<dbReference type="EMBL" id="DUZY01000002">
    <property type="protein sequence ID" value="DAD29812.1"/>
    <property type="molecule type" value="Genomic_DNA"/>
</dbReference>
<proteinExistence type="predicted"/>
<accession>A0A822YBY4</accession>
<keyword evidence="2" id="KW-0732">Signal</keyword>
<keyword evidence="1" id="KW-0472">Membrane</keyword>
<organism evidence="3 4">
    <name type="scientific">Nelumbo nucifera</name>
    <name type="common">Sacred lotus</name>
    <dbReference type="NCBI Taxonomy" id="4432"/>
    <lineage>
        <taxon>Eukaryota</taxon>
        <taxon>Viridiplantae</taxon>
        <taxon>Streptophyta</taxon>
        <taxon>Embryophyta</taxon>
        <taxon>Tracheophyta</taxon>
        <taxon>Spermatophyta</taxon>
        <taxon>Magnoliopsida</taxon>
        <taxon>Proteales</taxon>
        <taxon>Nelumbonaceae</taxon>
        <taxon>Nelumbo</taxon>
    </lineage>
</organism>
<dbReference type="PANTHER" id="PTHR33659:SF11">
    <property type="entry name" value="TRANSMEMBRANE PROTEIN"/>
    <property type="match status" value="1"/>
</dbReference>
<feature type="transmembrane region" description="Helical" evidence="1">
    <location>
        <begin position="48"/>
        <end position="69"/>
    </location>
</feature>
<evidence type="ECO:0000313" key="4">
    <source>
        <dbReference type="Proteomes" id="UP000607653"/>
    </source>
</evidence>
<keyword evidence="1" id="KW-0812">Transmembrane</keyword>
<dbReference type="Proteomes" id="UP000607653">
    <property type="component" value="Unassembled WGS sequence"/>
</dbReference>
<name>A0A822YBY4_NELNU</name>
<feature type="signal peptide" evidence="2">
    <location>
        <begin position="1"/>
        <end position="28"/>
    </location>
</feature>
<comment type="caution">
    <text evidence="3">The sequence shown here is derived from an EMBL/GenBank/DDBJ whole genome shotgun (WGS) entry which is preliminary data.</text>
</comment>
<dbReference type="PANTHER" id="PTHR33659">
    <property type="entry name" value="PROTEIN, PUTATIVE-RELATED-RELATED"/>
    <property type="match status" value="1"/>
</dbReference>
<reference evidence="3 4" key="1">
    <citation type="journal article" date="2020" name="Mol. Biol. Evol.">
        <title>Distinct Expression and Methylation Patterns for Genes with Different Fates following a Single Whole-Genome Duplication in Flowering Plants.</title>
        <authorList>
            <person name="Shi T."/>
            <person name="Rahmani R.S."/>
            <person name="Gugger P.F."/>
            <person name="Wang M."/>
            <person name="Li H."/>
            <person name="Zhang Y."/>
            <person name="Li Z."/>
            <person name="Wang Q."/>
            <person name="Van de Peer Y."/>
            <person name="Marchal K."/>
            <person name="Chen J."/>
        </authorList>
    </citation>
    <scope>NUCLEOTIDE SEQUENCE [LARGE SCALE GENOMIC DNA]</scope>
    <source>
        <tissue evidence="3">Leaf</tissue>
    </source>
</reference>
<keyword evidence="1" id="KW-1133">Transmembrane helix</keyword>
<dbReference type="AlphaFoldDB" id="A0A822YBY4"/>
<keyword evidence="4" id="KW-1185">Reference proteome</keyword>
<protein>
    <submittedName>
        <fullName evidence="3">Uncharacterized protein</fullName>
    </submittedName>
</protein>
<feature type="chain" id="PRO_5032496121" evidence="2">
    <location>
        <begin position="29"/>
        <end position="71"/>
    </location>
</feature>
<evidence type="ECO:0000256" key="2">
    <source>
        <dbReference type="SAM" id="SignalP"/>
    </source>
</evidence>
<evidence type="ECO:0000256" key="1">
    <source>
        <dbReference type="SAM" id="Phobius"/>
    </source>
</evidence>
<sequence>MAQVSLSKTTVLVFIVAILSAAAATVSAQGDSEMAPSPAPSIVSGSPFALPVSGAILCSSLLLSLLALLKH</sequence>
<gene>
    <name evidence="3" type="ORF">HUJ06_031280</name>
</gene>
<evidence type="ECO:0000313" key="3">
    <source>
        <dbReference type="EMBL" id="DAD29812.1"/>
    </source>
</evidence>